<dbReference type="GO" id="GO:0045490">
    <property type="term" value="P:pectin catabolic process"/>
    <property type="evidence" value="ECO:0007669"/>
    <property type="project" value="TreeGrafter"/>
</dbReference>
<dbReference type="InterPro" id="IPR004898">
    <property type="entry name" value="Pectate_lyase_PlyH/PlyE-like"/>
</dbReference>
<dbReference type="PANTHER" id="PTHR33407">
    <property type="entry name" value="PECTATE LYASE F-RELATED"/>
    <property type="match status" value="1"/>
</dbReference>
<reference evidence="12" key="1">
    <citation type="submission" date="2022-06" db="EMBL/GenBank/DDBJ databases">
        <title>Genome Sequence of Candolleomyces eurysporus.</title>
        <authorList>
            <person name="Buettner E."/>
        </authorList>
    </citation>
    <scope>NUCLEOTIDE SEQUENCE</scope>
    <source>
        <strain evidence="12">VTCC 930004</strain>
    </source>
</reference>
<dbReference type="AlphaFoldDB" id="A0A9W8JPY7"/>
<dbReference type="Proteomes" id="UP001140091">
    <property type="component" value="Unassembled WGS sequence"/>
</dbReference>
<keyword evidence="11" id="KW-0472">Membrane</keyword>
<dbReference type="InterPro" id="IPR011050">
    <property type="entry name" value="Pectin_lyase_fold/virulence"/>
</dbReference>
<comment type="catalytic activity">
    <reaction evidence="1 10">
        <text>Eliminative cleavage of (1-&gt;4)-alpha-D-galacturonan to give oligosaccharides with 4-deoxy-alpha-D-galact-4-enuronosyl groups at their non-reducing ends.</text>
        <dbReference type="EC" id="4.2.2.2"/>
    </reaction>
</comment>
<dbReference type="EMBL" id="JANBPK010000709">
    <property type="protein sequence ID" value="KAJ2934833.1"/>
    <property type="molecule type" value="Genomic_DNA"/>
</dbReference>
<keyword evidence="13" id="KW-1185">Reference proteome</keyword>
<comment type="cofactor">
    <cofactor evidence="2 10">
        <name>Ca(2+)</name>
        <dbReference type="ChEBI" id="CHEBI:29108"/>
    </cofactor>
</comment>
<dbReference type="EC" id="4.2.2.2" evidence="10"/>
<keyword evidence="11" id="KW-1133">Transmembrane helix</keyword>
<comment type="function">
    <text evidence="9 10">Pectinolytic enzyme consist of four classes of enzymes: pectin lyase, polygalacturonase, pectin methylesterase and rhamnogalacturonase. Among pectinolytic enzymes, pectin lyase is the most important in depolymerization of pectin, since it cleaves internal glycosidic bonds of highly methylated pectins. Favors pectate, the anion, over pectin, the methyl ester.</text>
</comment>
<feature type="non-terminal residue" evidence="12">
    <location>
        <position position="1"/>
    </location>
</feature>
<sequence length="193" mass="20969">MYSRPATHGTHQYADLPGMLKHILVSLALLTAAVFAITPARMTERQCTINHVYFEDVCEDAITIKQASGVSYINYGGAKGASDKIVQHNGGGKVVINSFYAENFGKVYRSCGNCKTQFKRSVEINDSWAVSGSTLVGINTNFGDTATIRRQRASNVKAICEKFIGNNLGNEPTKNGSGPDNVNCLYNNYDVTS</sequence>
<comment type="subcellular location">
    <subcellularLocation>
        <location evidence="3 10">Secreted</location>
    </subcellularLocation>
</comment>
<evidence type="ECO:0000256" key="10">
    <source>
        <dbReference type="RuleBase" id="RU367009"/>
    </source>
</evidence>
<name>A0A9W8JPY7_9AGAR</name>
<organism evidence="12 13">
    <name type="scientific">Candolleomyces eurysporus</name>
    <dbReference type="NCBI Taxonomy" id="2828524"/>
    <lineage>
        <taxon>Eukaryota</taxon>
        <taxon>Fungi</taxon>
        <taxon>Dikarya</taxon>
        <taxon>Basidiomycota</taxon>
        <taxon>Agaricomycotina</taxon>
        <taxon>Agaricomycetes</taxon>
        <taxon>Agaricomycetidae</taxon>
        <taxon>Agaricales</taxon>
        <taxon>Agaricineae</taxon>
        <taxon>Psathyrellaceae</taxon>
        <taxon>Candolleomyces</taxon>
    </lineage>
</organism>
<evidence type="ECO:0000256" key="1">
    <source>
        <dbReference type="ARBA" id="ARBA00000695"/>
    </source>
</evidence>
<evidence type="ECO:0000313" key="12">
    <source>
        <dbReference type="EMBL" id="KAJ2934833.1"/>
    </source>
</evidence>
<keyword evidence="8 10" id="KW-0456">Lyase</keyword>
<accession>A0A9W8JPY7</accession>
<evidence type="ECO:0000256" key="7">
    <source>
        <dbReference type="ARBA" id="ARBA00022837"/>
    </source>
</evidence>
<evidence type="ECO:0000256" key="6">
    <source>
        <dbReference type="ARBA" id="ARBA00022729"/>
    </source>
</evidence>
<comment type="caution">
    <text evidence="12">The sequence shown here is derived from an EMBL/GenBank/DDBJ whole genome shotgun (WGS) entry which is preliminary data.</text>
</comment>
<dbReference type="InterPro" id="IPR012334">
    <property type="entry name" value="Pectin_lyas_fold"/>
</dbReference>
<gene>
    <name evidence="12" type="ORF">H1R20_g2316</name>
</gene>
<dbReference type="PANTHER" id="PTHR33407:SF9">
    <property type="entry name" value="PECTATE LYASE F-RELATED"/>
    <property type="match status" value="1"/>
</dbReference>
<dbReference type="OrthoDB" id="441042at2759"/>
<feature type="transmembrane region" description="Helical" evidence="11">
    <location>
        <begin position="20"/>
        <end position="38"/>
    </location>
</feature>
<protein>
    <recommendedName>
        <fullName evidence="10">Pectate lyase</fullName>
        <ecNumber evidence="10">4.2.2.2</ecNumber>
    </recommendedName>
</protein>
<evidence type="ECO:0000256" key="11">
    <source>
        <dbReference type="SAM" id="Phobius"/>
    </source>
</evidence>
<evidence type="ECO:0000256" key="2">
    <source>
        <dbReference type="ARBA" id="ARBA00001913"/>
    </source>
</evidence>
<evidence type="ECO:0000256" key="5">
    <source>
        <dbReference type="ARBA" id="ARBA00022525"/>
    </source>
</evidence>
<dbReference type="GO" id="GO:0005576">
    <property type="term" value="C:extracellular region"/>
    <property type="evidence" value="ECO:0007669"/>
    <property type="project" value="UniProtKB-SubCell"/>
</dbReference>
<keyword evidence="11" id="KW-0812">Transmembrane</keyword>
<evidence type="ECO:0000313" key="13">
    <source>
        <dbReference type="Proteomes" id="UP001140091"/>
    </source>
</evidence>
<keyword evidence="7 10" id="KW-0106">Calcium</keyword>
<dbReference type="GO" id="GO:0030570">
    <property type="term" value="F:pectate lyase activity"/>
    <property type="evidence" value="ECO:0007669"/>
    <property type="project" value="UniProtKB-UniRule"/>
</dbReference>
<dbReference type="Gene3D" id="2.160.20.10">
    <property type="entry name" value="Single-stranded right-handed beta-helix, Pectin lyase-like"/>
    <property type="match status" value="1"/>
</dbReference>
<evidence type="ECO:0000256" key="9">
    <source>
        <dbReference type="ARBA" id="ARBA00025679"/>
    </source>
</evidence>
<proteinExistence type="inferred from homology"/>
<keyword evidence="5 10" id="KW-0964">Secreted</keyword>
<dbReference type="SUPFAM" id="SSF51126">
    <property type="entry name" value="Pectin lyase-like"/>
    <property type="match status" value="1"/>
</dbReference>
<dbReference type="Pfam" id="PF03211">
    <property type="entry name" value="Pectate_lyase"/>
    <property type="match status" value="1"/>
</dbReference>
<evidence type="ECO:0000256" key="8">
    <source>
        <dbReference type="ARBA" id="ARBA00023239"/>
    </source>
</evidence>
<keyword evidence="6" id="KW-0732">Signal</keyword>
<comment type="similarity">
    <text evidence="4 10">Belongs to the polysaccharide lyase 3 family.</text>
</comment>
<evidence type="ECO:0000256" key="3">
    <source>
        <dbReference type="ARBA" id="ARBA00004613"/>
    </source>
</evidence>
<evidence type="ECO:0000256" key="4">
    <source>
        <dbReference type="ARBA" id="ARBA00006463"/>
    </source>
</evidence>